<dbReference type="PANTHER" id="PTHR15678:SF6">
    <property type="entry name" value="BRIDGE-LIKE LIPID TRANSFER PROTEIN FAMILY MEMBER 2"/>
    <property type="match status" value="1"/>
</dbReference>
<feature type="region of interest" description="Disordered" evidence="1">
    <location>
        <begin position="1889"/>
        <end position="1918"/>
    </location>
</feature>
<accession>A0AA39CM28</accession>
<reference evidence="5" key="1">
    <citation type="submission" date="2022-10" db="EMBL/GenBank/DDBJ databases">
        <title>Culturing micro-colonial fungi from biological soil crusts in the Mojave desert and describing Neophaeococcomyces mojavensis, and introducing the new genera and species Taxawa tesnikishii.</title>
        <authorList>
            <person name="Kurbessoian T."/>
            <person name="Stajich J.E."/>
        </authorList>
    </citation>
    <scope>NUCLEOTIDE SEQUENCE</scope>
    <source>
        <strain evidence="5">TK_41</strain>
    </source>
</reference>
<feature type="region of interest" description="Disordered" evidence="1">
    <location>
        <begin position="2045"/>
        <end position="2066"/>
    </location>
</feature>
<name>A0AA39CM28_9EURO</name>
<feature type="compositionally biased region" description="Polar residues" evidence="1">
    <location>
        <begin position="2822"/>
        <end position="2837"/>
    </location>
</feature>
<feature type="region of interest" description="Disordered" evidence="1">
    <location>
        <begin position="2548"/>
        <end position="2640"/>
    </location>
</feature>
<feature type="compositionally biased region" description="Basic and acidic residues" evidence="1">
    <location>
        <begin position="2663"/>
        <end position="2675"/>
    </location>
</feature>
<dbReference type="InterPro" id="IPR045167">
    <property type="entry name" value="Hobbit"/>
</dbReference>
<keyword evidence="6" id="KW-1185">Reference proteome</keyword>
<dbReference type="PANTHER" id="PTHR15678">
    <property type="entry name" value="ANTIGEN MLAA-22-RELATED"/>
    <property type="match status" value="1"/>
</dbReference>
<protein>
    <submittedName>
        <fullName evidence="5">Protein SABRE</fullName>
    </submittedName>
</protein>
<feature type="domain" description="FMP27 SW motif-containing RBG unit" evidence="3">
    <location>
        <begin position="1120"/>
        <end position="1222"/>
    </location>
</feature>
<feature type="region of interest" description="Disordered" evidence="1">
    <location>
        <begin position="2655"/>
        <end position="2675"/>
    </location>
</feature>
<feature type="domain" description="FMP27 WPPW motif-containing RBG unit" evidence="4">
    <location>
        <begin position="1648"/>
        <end position="2187"/>
    </location>
</feature>
<dbReference type="SMART" id="SM01216">
    <property type="entry name" value="Fmp27_WPPW"/>
    <property type="match status" value="1"/>
</dbReference>
<gene>
    <name evidence="5" type="primary">FMP27</name>
    <name evidence="5" type="ORF">H2200_002817</name>
</gene>
<dbReference type="EMBL" id="JAPDRK010000004">
    <property type="protein sequence ID" value="KAJ9612876.1"/>
    <property type="molecule type" value="Genomic_DNA"/>
</dbReference>
<evidence type="ECO:0000256" key="1">
    <source>
        <dbReference type="SAM" id="MobiDB-lite"/>
    </source>
</evidence>
<feature type="domain" description="FMP27/BLTP2/Hobbit GFWDK motif-containing RBG unit" evidence="2">
    <location>
        <begin position="1240"/>
        <end position="1400"/>
    </location>
</feature>
<evidence type="ECO:0000313" key="6">
    <source>
        <dbReference type="Proteomes" id="UP001172673"/>
    </source>
</evidence>
<feature type="region of interest" description="Disordered" evidence="1">
    <location>
        <begin position="2804"/>
        <end position="2943"/>
    </location>
</feature>
<dbReference type="Pfam" id="PF10344">
    <property type="entry name" value="Hobbit"/>
    <property type="match status" value="1"/>
</dbReference>
<feature type="region of interest" description="Disordered" evidence="1">
    <location>
        <begin position="683"/>
        <end position="730"/>
    </location>
</feature>
<evidence type="ECO:0000259" key="2">
    <source>
        <dbReference type="SMART" id="SM01214"/>
    </source>
</evidence>
<feature type="compositionally biased region" description="Low complexity" evidence="1">
    <location>
        <begin position="2895"/>
        <end position="2904"/>
    </location>
</feature>
<dbReference type="InterPro" id="IPR019415">
    <property type="entry name" value="FMP27_SW_RBG"/>
</dbReference>
<dbReference type="SMART" id="SM01214">
    <property type="entry name" value="Fmp27_GFWDK"/>
    <property type="match status" value="1"/>
</dbReference>
<feature type="region of interest" description="Disordered" evidence="1">
    <location>
        <begin position="2967"/>
        <end position="3047"/>
    </location>
</feature>
<feature type="region of interest" description="Disordered" evidence="1">
    <location>
        <begin position="1041"/>
        <end position="1106"/>
    </location>
</feature>
<feature type="region of interest" description="Disordered" evidence="1">
    <location>
        <begin position="1995"/>
        <end position="2023"/>
    </location>
</feature>
<dbReference type="InterPro" id="IPR019449">
    <property type="entry name" value="FMP27_WPPW_RBG"/>
</dbReference>
<feature type="compositionally biased region" description="Low complexity" evidence="1">
    <location>
        <begin position="2913"/>
        <end position="2927"/>
    </location>
</feature>
<feature type="compositionally biased region" description="Basic and acidic residues" evidence="1">
    <location>
        <begin position="2970"/>
        <end position="2988"/>
    </location>
</feature>
<feature type="compositionally biased region" description="Basic residues" evidence="1">
    <location>
        <begin position="1047"/>
        <end position="1061"/>
    </location>
</feature>
<evidence type="ECO:0000259" key="4">
    <source>
        <dbReference type="SMART" id="SM01216"/>
    </source>
</evidence>
<feature type="compositionally biased region" description="Polar residues" evidence="1">
    <location>
        <begin position="1889"/>
        <end position="1906"/>
    </location>
</feature>
<evidence type="ECO:0000313" key="5">
    <source>
        <dbReference type="EMBL" id="KAJ9612876.1"/>
    </source>
</evidence>
<sequence>MPLVNTTSVTAVLLLLYLSSFILLAILRIATGISIQRIGFSSLRHISYSPIEGLRIDLRGLGLSIHRPTFAQPTWISIVIEELKVTLDPEALEHKSAQKKDGNREDSQAHRTSRSREPAHVWKRLTKIKESIKRLHRQIHLLRMFDINALNTSAEIVGVGYVHVSSFTAAVYTRKKLLDRGRLFRHKKDPLGDQKPAEWVFTVRSILMGVGGRDPIEVLDAMTINVHGLLYKDREGLRDTSIAIKGGRLYVPVDELIHFSKRSKKLAKPSGQVEILSPIDEISFEDFAEELESPGSREAAIVQTVAESKEFLRSTLQSVQEVQVGMSFVRISKEIESLRQANLPLIANMVIHEIGIDLHRLEQHSPSHRMYFQRDDIAHQALLAALSISVSLDEDDARQNRIMYIPMATTTIRTTLPAKTMNFTQDRDVAERNTNILFANLVVTSPSLDLAPQHLIKLLAVARSRESSQHDAPHNRHRLISRLLPKASIKFSVQEPVLRFVLPVANPAHAGHGEYDMIISSISSISLDVESSHSAGGEMLYSLGSSLRIMSHQLYYQASTGTRHNLIITEALELKVELTASTEVSVILNGNLRTFSVLMVRDEVSKALYNIVKHFTKHSPEGKVLVQKPPRIAFLRKLPAWLIEANFEGSGCSFEAAGVDASVSSQTRGVALELESWSAQYTSSKSEMARKPKGRKASTSVRYDEHFSSTKSVSSPAPHSRHRHSEPTDGRRLACHVKGFEGFIIESADAWEPSPFLSVPRLEVAFSTSRDQQGPMFHIHSAIRAIYLEFSLYRYYSIGVGSFVVKEAFLGPVPLQREAARHPGPTHTSNAFEKAPVPLDAELFAIDVKAHYVQVKAQMPHDPPVMLQIYELSGGRHRWSPPFLRAELARMHAEAAHLKRVWARVVSISGLRVDLRHTKKKTSHGAVDEKTIDVATDFIRFAVPHGLEMYKVFDNFINTSKAMAQLHHRFKTRSNEYVLSKHPEAAKKIPRVSVRTKALCFELEDDPFEWKLGVIYHVGLVEQKQRLARIDAYRLKVKRMNEERRPRSASRLRAHSAHSSRRGSPNGSLDHRHRRSHSIDTTPRKRSTSRGRRGRGPRQMRYDRDGVCALTSDANIEADEAWLRLQEHSSRSWKRRIDFMLRLQNNAVKSVRQMFSGADEPPHDDHETETILGIPNRPGLMTLIISDLHLIVDKPSFPDADLPKFIHEIGKGMPHDMQYGLLVPLNLSLDMGEARVFLRDYPLNLLHIPAIRPGQQARLPSWSLRSDFVIAEEFRDENSTRHIKVEIVPKGQHARSGKEIPAFAIDVRRTVAPVKTYSKPVIDINTSLPTTISWGTSYQPVIQDMMMIIESFTKPEIDPSERVGFWDKIRLSFHSRLVVNWKGDGDLQLRLKGTRDPYVVTGYGAGFVMCWRNDVQWLIHQVDDPRQFMTVKSGEFVLAVPDYSHEARKSSEQQRVSDSDSVSSVTSTAKNAALFKKVIMKLSGNVQWTAGLVFERDIADGMRSSEFQPHYDVVLKNPLFLHDADLDNYDAFRGFRSQHVHMSIAVAAPFDKNWVGAEVSPSESYNSVHLSPKFFSHFFNWWSTFSGVMSLPVRQGSLWRPPGKTSKKFGRHLATIKYNLLLSPLFLSHVYKHKDAEDYSADLVSATGLKIKIDSFMLDLHQRREYFNTMAKGRAKHMRTSGMKINKTELDFVRADLRAVAALIAGTTAEELAKASDEKLASLGEVPENLDLSQFTIPDQDLSWIDMDDFVELDWVLPAESNPETKILPLAFTPRFTYFRQTDHGGAIQGDASRTSPFGEEDTHFCVMGHDNDPRKVQMDLIETRLHDLEDRLQTHVRIMNEHEVLLVREGDQNRAVRDKHDLLVAQQKELESKRRFLQHGLRRLMGHANSTDAQQPENSPQTNGAKSIAESDGQNSGAHMEMEGLYSAPHDEFASDFNNRFIIHNVQLKWSNSLRNIILRYSHQVSQRRGFVYYMSRRAVKFILDIVDEQAKAKEQRRKQEKRQQHIPVPPTPSIISPSEEKDEDSVIEDRIKQLLNDAKRFVHAPDHEEAESVESPVDGDTNLEKRVSTADPGEKIADNFQAMNSYHVRLIAPQIQLQSEKNTKAIVLISAKGMQLKVVSIMDKERMSDDVSGLVQRRFALDMDGAQFFVATQKTLARYLHLYSGNKYGNSPGSSWPPWVSLEAMFDFHLEPFGFQRVIQKTSASLRYEKYNPLRLKYNEEVESTENEEANDSVRRENRIDQLWVDFPRIRVRCDSTQYYAMYIIVLDLLLYSEPLEKTRSERLEKIMLASDFSDLRGAPEMAESLQERIQQLEDIKLHFQINAKYLDKHGWQDRINLEKDLASCEDELFFIMKAINTSQQKAEDRKTSQTSGLLRWYLSASEVVWHLMRDKDEPLLEFQLGNAAYERIDNTDGSNHNALEVEHIRGWNLLNNALYPEIIGPYNEASDKDRRPSVMDLQKMVQVHWYMLEAIAGIPVLEHFQVTVFPLKVQLERELGKKLFEYIFPGTGSDAFDDSNFSPLMVKNMEPTSAEDDQEFVEAHSALMSEQGPQGSDAEKLREPSPAAVARRLKPTYGLDYDEKHRKESLHPKNKGLGISNEHHSKFFKHFNSSNARSVLKEPTRKGSSGSLRSSKKHDMSTTSLVALGSEAGEKKRFNLGSGSKKEKEKKDKAANDDLSQMISRASNYMTLAHVRLNSFVVCLSYKGKSDRNFEDLHDFVFRMPTLEYRNKTWSNLDLALRLKKDVIRALISHTGAIIGNKFSHHRPSKKQVERLKEIAHNSTIPNSDISLAAGQLSGTSETTSLYSFSQDGKDDDLEGSGISFQSPPGTNGHTGRNGTFHGPSPLLRSGSWSSGINLPGSGGSAGGALAAPPRSVPGTAVSSGTLGSGTGSGGLFSSSSSLFSQRRPNSAHPTSVPTSSPNVPTLSAPVPPSSSHGPTRSLLKDTIGRHFSGETVKAKVHFGGLSLIKSESHKEKDREKEHARERSESQSSHMTANNSKLSGDTALSSDDVFGGPIGTNNGNTSSKPSLAGALAGMGGDESEKTTANNNLSVIANQPANNSETDINRRKSVLTLGKKVLNRLS</sequence>
<feature type="compositionally biased region" description="Polar residues" evidence="1">
    <location>
        <begin position="3018"/>
        <end position="3028"/>
    </location>
</feature>
<feature type="compositionally biased region" description="Basic residues" evidence="1">
    <location>
        <begin position="1084"/>
        <end position="1098"/>
    </location>
</feature>
<evidence type="ECO:0000259" key="3">
    <source>
        <dbReference type="SMART" id="SM01215"/>
    </source>
</evidence>
<feature type="compositionally biased region" description="Polar residues" evidence="1">
    <location>
        <begin position="2989"/>
        <end position="3008"/>
    </location>
</feature>
<feature type="compositionally biased region" description="Basic and acidic residues" evidence="1">
    <location>
        <begin position="2580"/>
        <end position="2590"/>
    </location>
</feature>
<organism evidence="5 6">
    <name type="scientific">Cladophialophora chaetospira</name>
    <dbReference type="NCBI Taxonomy" id="386627"/>
    <lineage>
        <taxon>Eukaryota</taxon>
        <taxon>Fungi</taxon>
        <taxon>Dikarya</taxon>
        <taxon>Ascomycota</taxon>
        <taxon>Pezizomycotina</taxon>
        <taxon>Eurotiomycetes</taxon>
        <taxon>Chaetothyriomycetidae</taxon>
        <taxon>Chaetothyriales</taxon>
        <taxon>Herpotrichiellaceae</taxon>
        <taxon>Cladophialophora</taxon>
    </lineage>
</organism>
<dbReference type="Proteomes" id="UP001172673">
    <property type="component" value="Unassembled WGS sequence"/>
</dbReference>
<dbReference type="InterPro" id="IPR019441">
    <property type="entry name" value="FMP27/BLTP2/Hobbit_GFWDK_RBG"/>
</dbReference>
<proteinExistence type="predicted"/>
<dbReference type="SMART" id="SM01215">
    <property type="entry name" value="Fmp27_SW"/>
    <property type="match status" value="1"/>
</dbReference>
<feature type="region of interest" description="Disordered" evidence="1">
    <location>
        <begin position="94"/>
        <end position="118"/>
    </location>
</feature>
<comment type="caution">
    <text evidence="5">The sequence shown here is derived from an EMBL/GenBank/DDBJ whole genome shotgun (WGS) entry which is preliminary data.</text>
</comment>